<gene>
    <name evidence="1" type="ORF">FALBO_17330</name>
</gene>
<keyword evidence="2" id="KW-1185">Reference proteome</keyword>
<dbReference type="Proteomes" id="UP000554235">
    <property type="component" value="Unassembled WGS sequence"/>
</dbReference>
<dbReference type="EMBL" id="JAADYS010003852">
    <property type="protein sequence ID" value="KAF4440924.1"/>
    <property type="molecule type" value="Genomic_DNA"/>
</dbReference>
<feature type="non-terminal residue" evidence="1">
    <location>
        <position position="1"/>
    </location>
</feature>
<organism evidence="1 2">
    <name type="scientific">Fusarium albosuccineum</name>
    <dbReference type="NCBI Taxonomy" id="1237068"/>
    <lineage>
        <taxon>Eukaryota</taxon>
        <taxon>Fungi</taxon>
        <taxon>Dikarya</taxon>
        <taxon>Ascomycota</taxon>
        <taxon>Pezizomycotina</taxon>
        <taxon>Sordariomycetes</taxon>
        <taxon>Hypocreomycetidae</taxon>
        <taxon>Hypocreales</taxon>
        <taxon>Nectriaceae</taxon>
        <taxon>Fusarium</taxon>
        <taxon>Fusarium decemcellulare species complex</taxon>
    </lineage>
</organism>
<name>A0A8H4NK20_9HYPO</name>
<sequence>RYTAADHLSKDPETASWIVDLDLAITDSVRAQGGKLAELFEKMDLKDSSESDT</sequence>
<dbReference type="AlphaFoldDB" id="A0A8H4NK20"/>
<comment type="caution">
    <text evidence="1">The sequence shown here is derived from an EMBL/GenBank/DDBJ whole genome shotgun (WGS) entry which is preliminary data.</text>
</comment>
<evidence type="ECO:0000313" key="1">
    <source>
        <dbReference type="EMBL" id="KAF4440924.1"/>
    </source>
</evidence>
<accession>A0A8H4NK20</accession>
<reference evidence="1 2" key="1">
    <citation type="submission" date="2020-01" db="EMBL/GenBank/DDBJ databases">
        <title>Identification and distribution of gene clusters putatively required for synthesis of sphingolipid metabolism inhibitors in phylogenetically diverse species of the filamentous fungus Fusarium.</title>
        <authorList>
            <person name="Kim H.-S."/>
            <person name="Busman M."/>
            <person name="Brown D.W."/>
            <person name="Divon H."/>
            <person name="Uhlig S."/>
            <person name="Proctor R.H."/>
        </authorList>
    </citation>
    <scope>NUCLEOTIDE SEQUENCE [LARGE SCALE GENOMIC DNA]</scope>
    <source>
        <strain evidence="1 2">NRRL 20459</strain>
    </source>
</reference>
<evidence type="ECO:0000313" key="2">
    <source>
        <dbReference type="Proteomes" id="UP000554235"/>
    </source>
</evidence>
<dbReference type="OrthoDB" id="10261408at2759"/>
<protein>
    <submittedName>
        <fullName evidence="1">Nitrate assimilation regulatory nira</fullName>
    </submittedName>
</protein>
<proteinExistence type="predicted"/>